<keyword evidence="2" id="KW-1185">Reference proteome</keyword>
<name>A0ABT3J5E2_9RHOB</name>
<organism evidence="1 2">
    <name type="scientific">Defluviimonas salinarum</name>
    <dbReference type="NCBI Taxonomy" id="2992147"/>
    <lineage>
        <taxon>Bacteria</taxon>
        <taxon>Pseudomonadati</taxon>
        <taxon>Pseudomonadota</taxon>
        <taxon>Alphaproteobacteria</taxon>
        <taxon>Rhodobacterales</taxon>
        <taxon>Paracoccaceae</taxon>
        <taxon>Albidovulum</taxon>
    </lineage>
</organism>
<accession>A0ABT3J5E2</accession>
<dbReference type="RefSeq" id="WP_264772528.1">
    <property type="nucleotide sequence ID" value="NZ_JAPDOG010000014.1"/>
</dbReference>
<comment type="caution">
    <text evidence="1">The sequence shown here is derived from an EMBL/GenBank/DDBJ whole genome shotgun (WGS) entry which is preliminary data.</text>
</comment>
<sequence length="122" mass="13425">MLREVTRDLFRRYGGVIAATDRTGDPFAADPRLSLDNLAWLCRQGEVEALALPLDKLSRWLGFVQGCLAMRRLIDVDGEREATRPAFHRAYAAQGLERPATIARRIACPAAGPAPAALPRLD</sequence>
<dbReference type="EMBL" id="JAPDOG010000014">
    <property type="protein sequence ID" value="MCW3782894.1"/>
    <property type="molecule type" value="Genomic_DNA"/>
</dbReference>
<proteinExistence type="predicted"/>
<evidence type="ECO:0000313" key="1">
    <source>
        <dbReference type="EMBL" id="MCW3782894.1"/>
    </source>
</evidence>
<gene>
    <name evidence="1" type="ORF">OM960_15010</name>
</gene>
<protein>
    <submittedName>
        <fullName evidence="1">Uncharacterized protein</fullName>
    </submittedName>
</protein>
<dbReference type="Proteomes" id="UP001207582">
    <property type="component" value="Unassembled WGS sequence"/>
</dbReference>
<evidence type="ECO:0000313" key="2">
    <source>
        <dbReference type="Proteomes" id="UP001207582"/>
    </source>
</evidence>
<reference evidence="1 2" key="1">
    <citation type="submission" date="2022-10" db="EMBL/GenBank/DDBJ databases">
        <title>Defluviimonas sp. CAU 1641 isolated from mud.</title>
        <authorList>
            <person name="Kim W."/>
        </authorList>
    </citation>
    <scope>NUCLEOTIDE SEQUENCE [LARGE SCALE GENOMIC DNA]</scope>
    <source>
        <strain evidence="1 2">CAU 1641</strain>
    </source>
</reference>